<dbReference type="RefSeq" id="WP_005321183.1">
    <property type="nucleotide sequence ID" value="NZ_CDDW01000024.1"/>
</dbReference>
<name>A0A1Q4MCG1_AERSS</name>
<sequence>MMSLKQYQNYQSHYLVSRRDGDHALAAELAGMICGYWTQQGNSAKCKKWQRVQEQHRKSID</sequence>
<keyword evidence="1" id="KW-0614">Plasmid</keyword>
<accession>A0A1Q4MCG1</accession>
<dbReference type="AlphaFoldDB" id="A0A1Q4MCG1"/>
<dbReference type="EMBL" id="KY555069">
    <property type="protein sequence ID" value="ASD49288.1"/>
    <property type="molecule type" value="Genomic_DNA"/>
</dbReference>
<reference evidence="1" key="1">
    <citation type="submission" date="2017-01" db="EMBL/GenBank/DDBJ databases">
        <title>Plasmid composition in Aeromonas salmonicida subsp. salmonicida 01-B526 unravels unsuspected type three secretion system loss patterns.</title>
        <authorList>
            <person name="Tanaka K.H."/>
            <person name="Vincent A.T."/>
            <person name="Emond-Rheault J.-G."/>
            <person name="Adamczuk M."/>
            <person name="Frenette M."/>
            <person name="Charette S.J."/>
        </authorList>
    </citation>
    <scope>NUCLEOTIDE SEQUENCE</scope>
    <source>
        <strain evidence="1">01-B526</strain>
        <plasmid evidence="1">pAsa5</plasmid>
    </source>
</reference>
<organism evidence="1">
    <name type="scientific">Aeromonas salmonicida subsp. salmonicida</name>
    <dbReference type="NCBI Taxonomy" id="29491"/>
    <lineage>
        <taxon>Bacteria</taxon>
        <taxon>Pseudomonadati</taxon>
        <taxon>Pseudomonadota</taxon>
        <taxon>Gammaproteobacteria</taxon>
        <taxon>Aeromonadales</taxon>
        <taxon>Aeromonadaceae</taxon>
        <taxon>Aeromonas</taxon>
    </lineage>
</organism>
<evidence type="ECO:0000313" key="1">
    <source>
        <dbReference type="EMBL" id="ASD49288.1"/>
    </source>
</evidence>
<proteinExistence type="predicted"/>
<geneLocation type="plasmid" evidence="1">
    <name>pAsa5</name>
</geneLocation>
<protein>
    <submittedName>
        <fullName evidence="1">Uncharacterized protein</fullName>
    </submittedName>
</protein>